<proteinExistence type="predicted"/>
<reference evidence="2 3" key="1">
    <citation type="journal article" date="2019" name="Commun. Biol.">
        <title>The bagworm genome reveals a unique fibroin gene that provides high tensile strength.</title>
        <authorList>
            <person name="Kono N."/>
            <person name="Nakamura H."/>
            <person name="Ohtoshi R."/>
            <person name="Tomita M."/>
            <person name="Numata K."/>
            <person name="Arakawa K."/>
        </authorList>
    </citation>
    <scope>NUCLEOTIDE SEQUENCE [LARGE SCALE GENOMIC DNA]</scope>
</reference>
<organism evidence="2 3">
    <name type="scientific">Eumeta variegata</name>
    <name type="common">Bagworm moth</name>
    <name type="synonym">Eumeta japonica</name>
    <dbReference type="NCBI Taxonomy" id="151549"/>
    <lineage>
        <taxon>Eukaryota</taxon>
        <taxon>Metazoa</taxon>
        <taxon>Ecdysozoa</taxon>
        <taxon>Arthropoda</taxon>
        <taxon>Hexapoda</taxon>
        <taxon>Insecta</taxon>
        <taxon>Pterygota</taxon>
        <taxon>Neoptera</taxon>
        <taxon>Endopterygota</taxon>
        <taxon>Lepidoptera</taxon>
        <taxon>Glossata</taxon>
        <taxon>Ditrysia</taxon>
        <taxon>Tineoidea</taxon>
        <taxon>Psychidae</taxon>
        <taxon>Oiketicinae</taxon>
        <taxon>Eumeta</taxon>
    </lineage>
</organism>
<evidence type="ECO:0000313" key="3">
    <source>
        <dbReference type="Proteomes" id="UP000299102"/>
    </source>
</evidence>
<dbReference type="AlphaFoldDB" id="A0A4C1Y0H8"/>
<dbReference type="EMBL" id="BGZK01001051">
    <property type="protein sequence ID" value="GBP69761.1"/>
    <property type="molecule type" value="Genomic_DNA"/>
</dbReference>
<comment type="caution">
    <text evidence="2">The sequence shown here is derived from an EMBL/GenBank/DDBJ whole genome shotgun (WGS) entry which is preliminary data.</text>
</comment>
<protein>
    <submittedName>
        <fullName evidence="2">Uncharacterized protein</fullName>
    </submittedName>
</protein>
<feature type="compositionally biased region" description="Low complexity" evidence="1">
    <location>
        <begin position="79"/>
        <end position="88"/>
    </location>
</feature>
<dbReference type="Proteomes" id="UP000299102">
    <property type="component" value="Unassembled WGS sequence"/>
</dbReference>
<evidence type="ECO:0000313" key="2">
    <source>
        <dbReference type="EMBL" id="GBP69761.1"/>
    </source>
</evidence>
<evidence type="ECO:0000256" key="1">
    <source>
        <dbReference type="SAM" id="MobiDB-lite"/>
    </source>
</evidence>
<gene>
    <name evidence="2" type="ORF">EVAR_48789_1</name>
</gene>
<keyword evidence="3" id="KW-1185">Reference proteome</keyword>
<accession>A0A4C1Y0H8</accession>
<feature type="region of interest" description="Disordered" evidence="1">
    <location>
        <begin position="70"/>
        <end position="90"/>
    </location>
</feature>
<sequence length="191" mass="19935">MQNVVGEATGFKNGTGSYSAKLACQCEISTGLGETSVNTSPLTSRVWAVWPAVAVAFTCAHPICTAGARATAARRDSRPTPAGPGRAAPYKEEFPSGLITLPIHQRLIRSGETLPWPSEAFDLRSVAAAGDAAAVRGTTSTFDFSYLTPFAGQDRGYETGSGDSLNIVVALCGALSSSVSEWFSPRGRFVG</sequence>
<name>A0A4C1Y0H8_EUMVA</name>